<keyword evidence="4" id="KW-1185">Reference proteome</keyword>
<evidence type="ECO:0000256" key="1">
    <source>
        <dbReference type="RuleBase" id="RU362114"/>
    </source>
</evidence>
<dbReference type="InterPro" id="IPR012317">
    <property type="entry name" value="Poly(ADP-ribose)pol_cat_dom"/>
</dbReference>
<gene>
    <name evidence="3" type="primary">Tiparp</name>
    <name evidence="3" type="ORF">SNEC2469_LOCUS16077</name>
</gene>
<keyword evidence="1" id="KW-0328">Glycosyltransferase</keyword>
<dbReference type="EMBL" id="CAJNJA010026257">
    <property type="protein sequence ID" value="CAE7556957.1"/>
    <property type="molecule type" value="Genomic_DNA"/>
</dbReference>
<feature type="domain" description="PARP catalytic" evidence="2">
    <location>
        <begin position="393"/>
        <end position="646"/>
    </location>
</feature>
<proteinExistence type="predicted"/>
<dbReference type="EC" id="2.4.2.-" evidence="1"/>
<dbReference type="OrthoDB" id="416822at2759"/>
<sequence length="646" mass="71790">VSPAASPPADTVGVPAVTTKALTRAKSIALSNEEGQAIDSTTKEMNSVESLPRYWGHASENTDFNAMLYSNDDQVDHFTELLNTTYLARCTQDRPCPKAACPKTPGGCPCVQPDGDPGLPASYVVRRVIRVEDSRMWKRFMRKRDQIRRNRSSSIEQVEPPVCTSGLVKDQPGTFNPLDEGLNEFYLWHGTHVRAALSIAHEDFRIDMAGSNAGTMYGRGCYLAENCTKADEYARDEPHGYYEGVFALLLCRVCMGKFLYTTDRYEAAGDKVKSGEFDSTVGDRTKKANTFREFVVYNADQVYPEYVVLYSRRPRAVALETFKFELGGELHAELPVYWQHCHVNPGVNAFEAQYAVRATSRSLLQQLAQGCFPGGAGGDAFIKVISARRIEMSSMWNRYVQFKRRLRQELEASGLASFASAQLLEGKASRGVSWHAERFHKFHNSHEIRSEILTYSYLKNLTGKGVQATGTISIDTLDDSIQEHLLWHGTSRASAEAIVTADFRIPKDAKHGFRFGSGLYFAEDIGKSLSYAPLEKGSDGGSKSQFVLLCRVLCGQMHYTEGQVDGSASANAKQVGKHAVLANPLAEGPREFIVLTEMQAECFPPSHRAKIPVAARSTPSTWWRCLCPRRRALEVSEATWQQHSGL</sequence>
<dbReference type="GO" id="GO:0005634">
    <property type="term" value="C:nucleus"/>
    <property type="evidence" value="ECO:0007669"/>
    <property type="project" value="TreeGrafter"/>
</dbReference>
<dbReference type="PANTHER" id="PTHR45740:SF2">
    <property type="entry name" value="POLY [ADP-RIBOSE] POLYMERASE"/>
    <property type="match status" value="1"/>
</dbReference>
<name>A0A812TYL7_9DINO</name>
<keyword evidence="1" id="KW-0808">Transferase</keyword>
<feature type="domain" description="PARP catalytic" evidence="2">
    <location>
        <begin position="51"/>
        <end position="331"/>
    </location>
</feature>
<protein>
    <recommendedName>
        <fullName evidence="1">Poly [ADP-ribose] polymerase</fullName>
        <shortName evidence="1">PARP</shortName>
        <ecNumber evidence="1">2.4.2.-</ecNumber>
    </recommendedName>
</protein>
<feature type="non-terminal residue" evidence="3">
    <location>
        <position position="1"/>
    </location>
</feature>
<dbReference type="GO" id="GO:1990404">
    <property type="term" value="F:NAD+-protein mono-ADP-ribosyltransferase activity"/>
    <property type="evidence" value="ECO:0007669"/>
    <property type="project" value="TreeGrafter"/>
</dbReference>
<dbReference type="InterPro" id="IPR051712">
    <property type="entry name" value="ARTD-AVP"/>
</dbReference>
<evidence type="ECO:0000259" key="2">
    <source>
        <dbReference type="PROSITE" id="PS51059"/>
    </source>
</evidence>
<dbReference type="AlphaFoldDB" id="A0A812TYL7"/>
<dbReference type="PROSITE" id="PS51059">
    <property type="entry name" value="PARP_CATALYTIC"/>
    <property type="match status" value="2"/>
</dbReference>
<dbReference type="SUPFAM" id="SSF56399">
    <property type="entry name" value="ADP-ribosylation"/>
    <property type="match status" value="2"/>
</dbReference>
<keyword evidence="1" id="KW-0520">NAD</keyword>
<accession>A0A812TYL7</accession>
<dbReference type="Gene3D" id="3.90.228.10">
    <property type="match status" value="2"/>
</dbReference>
<evidence type="ECO:0000313" key="3">
    <source>
        <dbReference type="EMBL" id="CAE7556957.1"/>
    </source>
</evidence>
<reference evidence="3" key="1">
    <citation type="submission" date="2021-02" db="EMBL/GenBank/DDBJ databases">
        <authorList>
            <person name="Dougan E. K."/>
            <person name="Rhodes N."/>
            <person name="Thang M."/>
            <person name="Chan C."/>
        </authorList>
    </citation>
    <scope>NUCLEOTIDE SEQUENCE</scope>
</reference>
<dbReference type="Proteomes" id="UP000601435">
    <property type="component" value="Unassembled WGS sequence"/>
</dbReference>
<evidence type="ECO:0000313" key="4">
    <source>
        <dbReference type="Proteomes" id="UP000601435"/>
    </source>
</evidence>
<dbReference type="Pfam" id="PF00644">
    <property type="entry name" value="PARP"/>
    <property type="match status" value="2"/>
</dbReference>
<comment type="caution">
    <text evidence="3">The sequence shown here is derived from an EMBL/GenBank/DDBJ whole genome shotgun (WGS) entry which is preliminary data.</text>
</comment>
<dbReference type="PANTHER" id="PTHR45740">
    <property type="entry name" value="POLY [ADP-RIBOSE] POLYMERASE"/>
    <property type="match status" value="1"/>
</dbReference>
<organism evidence="3 4">
    <name type="scientific">Symbiodinium necroappetens</name>
    <dbReference type="NCBI Taxonomy" id="1628268"/>
    <lineage>
        <taxon>Eukaryota</taxon>
        <taxon>Sar</taxon>
        <taxon>Alveolata</taxon>
        <taxon>Dinophyceae</taxon>
        <taxon>Suessiales</taxon>
        <taxon>Symbiodiniaceae</taxon>
        <taxon>Symbiodinium</taxon>
    </lineage>
</organism>
<dbReference type="GO" id="GO:0003950">
    <property type="term" value="F:NAD+ poly-ADP-ribosyltransferase activity"/>
    <property type="evidence" value="ECO:0007669"/>
    <property type="project" value="UniProtKB-UniRule"/>
</dbReference>